<keyword evidence="7 10" id="KW-0472">Membrane</keyword>
<keyword evidence="9" id="KW-0807">Transducer</keyword>
<evidence type="ECO:0000256" key="3">
    <source>
        <dbReference type="ARBA" id="ARBA00022475"/>
    </source>
</evidence>
<keyword evidence="8" id="KW-0675">Receptor</keyword>
<feature type="transmembrane region" description="Helical" evidence="10">
    <location>
        <begin position="175"/>
        <end position="195"/>
    </location>
</feature>
<dbReference type="EMBL" id="CAXLJM020000004">
    <property type="protein sequence ID" value="CAL8070016.1"/>
    <property type="molecule type" value="Genomic_DNA"/>
</dbReference>
<dbReference type="PANTHER" id="PTHR24228">
    <property type="entry name" value="B2 BRADYKININ RECEPTOR/ANGIOTENSIN II RECEPTOR"/>
    <property type="match status" value="1"/>
</dbReference>
<keyword evidence="3" id="KW-1003">Cell membrane</keyword>
<evidence type="ECO:0000256" key="5">
    <source>
        <dbReference type="ARBA" id="ARBA00022989"/>
    </source>
</evidence>
<evidence type="ECO:0000256" key="10">
    <source>
        <dbReference type="SAM" id="Phobius"/>
    </source>
</evidence>
<feature type="transmembrane region" description="Helical" evidence="10">
    <location>
        <begin position="450"/>
        <end position="474"/>
    </location>
</feature>
<feature type="transmembrane region" description="Helical" evidence="10">
    <location>
        <begin position="138"/>
        <end position="163"/>
    </location>
</feature>
<dbReference type="PANTHER" id="PTHR24228:SF59">
    <property type="entry name" value="NEUROPEPTIDE RECEPTOR 15"/>
    <property type="match status" value="1"/>
</dbReference>
<keyword evidence="5 10" id="KW-1133">Transmembrane helix</keyword>
<dbReference type="Proteomes" id="UP001642540">
    <property type="component" value="Unassembled WGS sequence"/>
</dbReference>
<comment type="similarity">
    <text evidence="2">Belongs to the G-protein coupled receptor 1 family.</text>
</comment>
<keyword evidence="6" id="KW-0297">G-protein coupled receptor</keyword>
<evidence type="ECO:0000256" key="6">
    <source>
        <dbReference type="ARBA" id="ARBA00023040"/>
    </source>
</evidence>
<evidence type="ECO:0000256" key="1">
    <source>
        <dbReference type="ARBA" id="ARBA00004651"/>
    </source>
</evidence>
<evidence type="ECO:0000313" key="12">
    <source>
        <dbReference type="EMBL" id="CAL8070016.1"/>
    </source>
</evidence>
<evidence type="ECO:0000256" key="8">
    <source>
        <dbReference type="ARBA" id="ARBA00023170"/>
    </source>
</evidence>
<dbReference type="Gene3D" id="1.20.1070.10">
    <property type="entry name" value="Rhodopsin 7-helix transmembrane proteins"/>
    <property type="match status" value="1"/>
</dbReference>
<evidence type="ECO:0000256" key="2">
    <source>
        <dbReference type="ARBA" id="ARBA00010663"/>
    </source>
</evidence>
<protein>
    <recommendedName>
        <fullName evidence="11">G-protein coupled receptors family 1 profile domain-containing protein</fullName>
    </recommendedName>
</protein>
<feature type="transmembrane region" description="Helical" evidence="10">
    <location>
        <begin position="480"/>
        <end position="503"/>
    </location>
</feature>
<evidence type="ECO:0000313" key="13">
    <source>
        <dbReference type="Proteomes" id="UP001642540"/>
    </source>
</evidence>
<feature type="domain" description="G-protein coupled receptors family 1 profile" evidence="11">
    <location>
        <begin position="117"/>
        <end position="290"/>
    </location>
</feature>
<sequence>MGVQGYIYAHTNRYRKQVSLNNHQTLSHSRINHHTKTSPKYSHYSISHHEIILTSFFLIIMNNFNESHYGSSTTELPTTTIHNIIHTAVTPTRTIPVVNQPLQALVLIVILISALLTNGLVIMNISRDSLKLRMVHFLLIRHVCITDSVGALFVLPIPLISFIKGYWPWGETACTVISTTTACCWTMHLVAVALYRADRVFAVWLPTGKYPVLTPRIVNCLLILVWATALSGSYLATYTFTPTFQPALALCIPNVPLIFFILVFSCYCVGLITLTTGYVFVFVRKRQKKRIEKKSVQDCERTNNSTLPAPDCLNNNSRFVLMMQENNKGRRAVVFNSPSTPIAGSSVQAVRALTPPFISPRALVQTHRRVHSDDPCLHFTSRSHESVVSVQYKSMDEEESSNECVHAPEDSVAERLDECDVSGVISSNNSDKAATPPIVPRKKNPRWRVFASYSVSIGHLILYLPAMLVIGVLGGNLPPGVAFMCGVVVYCEFIVQPIALLLVSPKLRNEVVTNLKRSLKFRFARQPDETLPPRITVLDKDTCSVNST</sequence>
<comment type="subcellular location">
    <subcellularLocation>
        <location evidence="1">Cell membrane</location>
        <topology evidence="1">Multi-pass membrane protein</topology>
    </subcellularLocation>
</comment>
<dbReference type="SUPFAM" id="SSF81321">
    <property type="entry name" value="Family A G protein-coupled receptor-like"/>
    <property type="match status" value="1"/>
</dbReference>
<evidence type="ECO:0000256" key="7">
    <source>
        <dbReference type="ARBA" id="ARBA00023136"/>
    </source>
</evidence>
<organism evidence="12 13">
    <name type="scientific">Orchesella dallaii</name>
    <dbReference type="NCBI Taxonomy" id="48710"/>
    <lineage>
        <taxon>Eukaryota</taxon>
        <taxon>Metazoa</taxon>
        <taxon>Ecdysozoa</taxon>
        <taxon>Arthropoda</taxon>
        <taxon>Hexapoda</taxon>
        <taxon>Collembola</taxon>
        <taxon>Entomobryomorpha</taxon>
        <taxon>Entomobryoidea</taxon>
        <taxon>Orchesellidae</taxon>
        <taxon>Orchesellinae</taxon>
        <taxon>Orchesella</taxon>
    </lineage>
</organism>
<dbReference type="InterPro" id="IPR000276">
    <property type="entry name" value="GPCR_Rhodpsn"/>
</dbReference>
<evidence type="ECO:0000259" key="11">
    <source>
        <dbReference type="PROSITE" id="PS50262"/>
    </source>
</evidence>
<name>A0ABP1PKG7_9HEXA</name>
<dbReference type="CDD" id="cd00637">
    <property type="entry name" value="7tm_classA_rhodopsin-like"/>
    <property type="match status" value="1"/>
</dbReference>
<reference evidence="12 13" key="1">
    <citation type="submission" date="2024-08" db="EMBL/GenBank/DDBJ databases">
        <authorList>
            <person name="Cucini C."/>
            <person name="Frati F."/>
        </authorList>
    </citation>
    <scope>NUCLEOTIDE SEQUENCE [LARGE SCALE GENOMIC DNA]</scope>
</reference>
<keyword evidence="4 10" id="KW-0812">Transmembrane</keyword>
<dbReference type="PROSITE" id="PS50262">
    <property type="entry name" value="G_PROTEIN_RECEP_F1_2"/>
    <property type="match status" value="1"/>
</dbReference>
<dbReference type="Pfam" id="PF00001">
    <property type="entry name" value="7tm_1"/>
    <property type="match status" value="1"/>
</dbReference>
<accession>A0ABP1PKG7</accession>
<evidence type="ECO:0000256" key="9">
    <source>
        <dbReference type="ARBA" id="ARBA00023224"/>
    </source>
</evidence>
<keyword evidence="13" id="KW-1185">Reference proteome</keyword>
<evidence type="ECO:0000256" key="4">
    <source>
        <dbReference type="ARBA" id="ARBA00022692"/>
    </source>
</evidence>
<feature type="transmembrane region" description="Helical" evidence="10">
    <location>
        <begin position="257"/>
        <end position="283"/>
    </location>
</feature>
<proteinExistence type="inferred from homology"/>
<feature type="transmembrane region" description="Helical" evidence="10">
    <location>
        <begin position="216"/>
        <end position="237"/>
    </location>
</feature>
<gene>
    <name evidence="12" type="ORF">ODALV1_LOCUS1033</name>
</gene>
<dbReference type="InterPro" id="IPR017452">
    <property type="entry name" value="GPCR_Rhodpsn_7TM"/>
</dbReference>
<feature type="transmembrane region" description="Helical" evidence="10">
    <location>
        <begin position="104"/>
        <end position="126"/>
    </location>
</feature>
<comment type="caution">
    <text evidence="12">The sequence shown here is derived from an EMBL/GenBank/DDBJ whole genome shotgun (WGS) entry which is preliminary data.</text>
</comment>